<dbReference type="OrthoDB" id="7867229at2"/>
<name>A0A1I3T4H7_9RHOB</name>
<protein>
    <recommendedName>
        <fullName evidence="3">Lipoprotein</fullName>
    </recommendedName>
</protein>
<gene>
    <name evidence="1" type="ORF">SAMN04488095_3291</name>
</gene>
<evidence type="ECO:0000313" key="1">
    <source>
        <dbReference type="EMBL" id="SFJ65865.1"/>
    </source>
</evidence>
<reference evidence="1 2" key="1">
    <citation type="submission" date="2016-10" db="EMBL/GenBank/DDBJ databases">
        <authorList>
            <person name="de Groot N.N."/>
        </authorList>
    </citation>
    <scope>NUCLEOTIDE SEQUENCE [LARGE SCALE GENOMIC DNA]</scope>
    <source>
        <strain evidence="1 2">DSM 19073</strain>
    </source>
</reference>
<proteinExistence type="predicted"/>
<evidence type="ECO:0000313" key="2">
    <source>
        <dbReference type="Proteomes" id="UP000199110"/>
    </source>
</evidence>
<evidence type="ECO:0008006" key="3">
    <source>
        <dbReference type="Google" id="ProtNLM"/>
    </source>
</evidence>
<dbReference type="AlphaFoldDB" id="A0A1I3T4H7"/>
<keyword evidence="2" id="KW-1185">Reference proteome</keyword>
<dbReference type="Proteomes" id="UP000199110">
    <property type="component" value="Unassembled WGS sequence"/>
</dbReference>
<dbReference type="EMBL" id="FORA01000005">
    <property type="protein sequence ID" value="SFJ65865.1"/>
    <property type="molecule type" value="Genomic_DNA"/>
</dbReference>
<dbReference type="RefSeq" id="WP_139212399.1">
    <property type="nucleotide sequence ID" value="NZ_FORA01000005.1"/>
</dbReference>
<organism evidence="1 2">
    <name type="scientific">Jannaschia pohangensis</name>
    <dbReference type="NCBI Taxonomy" id="390807"/>
    <lineage>
        <taxon>Bacteria</taxon>
        <taxon>Pseudomonadati</taxon>
        <taxon>Pseudomonadota</taxon>
        <taxon>Alphaproteobacteria</taxon>
        <taxon>Rhodobacterales</taxon>
        <taxon>Roseobacteraceae</taxon>
        <taxon>Jannaschia</taxon>
    </lineage>
</organism>
<accession>A0A1I3T4H7</accession>
<dbReference type="STRING" id="390807.SAMN04488095_3291"/>
<sequence>MKSISLLPALALILAGCGSLVPSTVLRASSLDPLTADPAVLAAYPVLPDGIGLVPGESRLILSGVRDDTGEENRQEYVLIAQDGGYRIDPRDHARLRGQQAALAEWKTGPGMEGSLSIFLAPCRIGDGPSADARYAVDVSFAADGERLPLLRDAPLSDLGIDVEGMPDCRT</sequence>
<dbReference type="PROSITE" id="PS51257">
    <property type="entry name" value="PROKAR_LIPOPROTEIN"/>
    <property type="match status" value="1"/>
</dbReference>